<dbReference type="GO" id="GO:0010274">
    <property type="term" value="P:hydrotropism"/>
    <property type="evidence" value="ECO:0007669"/>
    <property type="project" value="InterPro"/>
</dbReference>
<dbReference type="Proteomes" id="UP000228380">
    <property type="component" value="Chromosome 4"/>
</dbReference>
<reference evidence="3" key="2">
    <citation type="submission" date="2025-08" db="UniProtKB">
        <authorList>
            <consortium name="RefSeq"/>
        </authorList>
    </citation>
    <scope>IDENTIFICATION</scope>
    <source>
        <tissue evidence="3">Young leaves</tissue>
    </source>
</reference>
<sequence length="330" mass="35728">MSLLLPHLRDHHHLQSLLLSPPNEWKPMTTGSADVARPMDLSFSSSSGEHDEALSPLHLPLLRRRPGKTFSVTMFASSIFRSLFPTLRSFLTPACHWPVVPAIAPFKSIPSARRKVIGTFFGRRRGRVSLAMQMDPRSEPVLLLELATPMHQLVKEMASGMVRILLECDRIANTSTPAMATASKKKGKNNSPRRSLWEEPAWSLYCNGHQRGYAVSRRCNGADLHVLKALQAVSVGAGVLPPPPIAPPLPPPHSLETENIGRSRNDGGGGGGGGGGGADCEVMYLRAKFDRVVGNVDSEAFYMISPDGGGRGGSDFNDGGPELSIFLLRI</sequence>
<feature type="compositionally biased region" description="Gly residues" evidence="1">
    <location>
        <begin position="266"/>
        <end position="275"/>
    </location>
</feature>
<dbReference type="OrthoDB" id="1859415at2759"/>
<organism evidence="2 3">
    <name type="scientific">Phoenix dactylifera</name>
    <name type="common">Date palm</name>
    <dbReference type="NCBI Taxonomy" id="42345"/>
    <lineage>
        <taxon>Eukaryota</taxon>
        <taxon>Viridiplantae</taxon>
        <taxon>Streptophyta</taxon>
        <taxon>Embryophyta</taxon>
        <taxon>Tracheophyta</taxon>
        <taxon>Spermatophyta</taxon>
        <taxon>Magnoliopsida</taxon>
        <taxon>Liliopsida</taxon>
        <taxon>Arecaceae</taxon>
        <taxon>Coryphoideae</taxon>
        <taxon>Phoeniceae</taxon>
        <taxon>Phoenix</taxon>
    </lineage>
</organism>
<dbReference type="RefSeq" id="XP_026660463.2">
    <property type="nucleotide sequence ID" value="XM_026804662.2"/>
</dbReference>
<name>A0A8B8J4P1_PHODC</name>
<dbReference type="GeneID" id="103707204"/>
<reference evidence="2" key="1">
    <citation type="journal article" date="2019" name="Nat. Commun.">
        <title>Genome-wide association mapping of date palm fruit traits.</title>
        <authorList>
            <person name="Hazzouri K.M."/>
            <person name="Gros-Balthazard M."/>
            <person name="Flowers J.M."/>
            <person name="Copetti D."/>
            <person name="Lemansour A."/>
            <person name="Lebrun M."/>
            <person name="Masmoudi K."/>
            <person name="Ferrand S."/>
            <person name="Dhar M.I."/>
            <person name="Fresquez Z.A."/>
            <person name="Rosas U."/>
            <person name="Zhang J."/>
            <person name="Talag J."/>
            <person name="Lee S."/>
            <person name="Kudrna D."/>
            <person name="Powell R.F."/>
            <person name="Leitch I.J."/>
            <person name="Krueger R.R."/>
            <person name="Wing R.A."/>
            <person name="Amiri K.M.A."/>
            <person name="Purugganan M.D."/>
        </authorList>
    </citation>
    <scope>NUCLEOTIDE SEQUENCE [LARGE SCALE GENOMIC DNA]</scope>
    <source>
        <strain evidence="2">cv. Khalas</strain>
    </source>
</reference>
<proteinExistence type="predicted"/>
<keyword evidence="2" id="KW-1185">Reference proteome</keyword>
<dbReference type="InterPro" id="IPR006460">
    <property type="entry name" value="MIZ1-like_pln"/>
</dbReference>
<dbReference type="AlphaFoldDB" id="A0A8B8J4P1"/>
<evidence type="ECO:0000313" key="2">
    <source>
        <dbReference type="Proteomes" id="UP000228380"/>
    </source>
</evidence>
<dbReference type="PANTHER" id="PTHR31696:SF71">
    <property type="entry name" value="PROTEIN MIZU-KUSSEI 1"/>
    <property type="match status" value="1"/>
</dbReference>
<gene>
    <name evidence="3" type="primary">LOC103707204</name>
</gene>
<protein>
    <submittedName>
        <fullName evidence="3">Protein MIZU-KUSSEI 1-like</fullName>
    </submittedName>
</protein>
<evidence type="ECO:0000256" key="1">
    <source>
        <dbReference type="SAM" id="MobiDB-lite"/>
    </source>
</evidence>
<evidence type="ECO:0000313" key="3">
    <source>
        <dbReference type="RefSeq" id="XP_026660463.2"/>
    </source>
</evidence>
<dbReference type="NCBIfam" id="TIGR01570">
    <property type="entry name" value="A_thal_3588"/>
    <property type="match status" value="1"/>
</dbReference>
<dbReference type="PANTHER" id="PTHR31696">
    <property type="entry name" value="PROTEIN MIZU-KUSSEI 1"/>
    <property type="match status" value="1"/>
</dbReference>
<feature type="region of interest" description="Disordered" evidence="1">
    <location>
        <begin position="250"/>
        <end position="275"/>
    </location>
</feature>
<feature type="compositionally biased region" description="Basic and acidic residues" evidence="1">
    <location>
        <begin position="255"/>
        <end position="265"/>
    </location>
</feature>
<accession>A0A8B8J4P1</accession>
<dbReference type="Pfam" id="PF04759">
    <property type="entry name" value="DUF617"/>
    <property type="match status" value="1"/>
</dbReference>
<dbReference type="KEGG" id="pda:103707204"/>